<gene>
    <name evidence="3" type="ORF">MNR06_08405</name>
</gene>
<dbReference type="EMBL" id="CP093442">
    <property type="protein sequence ID" value="UOE99715.1"/>
    <property type="molecule type" value="Genomic_DNA"/>
</dbReference>
<keyword evidence="2" id="KW-1133">Transmembrane helix</keyword>
<feature type="coiled-coil region" evidence="1">
    <location>
        <begin position="111"/>
        <end position="138"/>
    </location>
</feature>
<dbReference type="RefSeq" id="WP_243534867.1">
    <property type="nucleotide sequence ID" value="NZ_CP093442.1"/>
</dbReference>
<proteinExistence type="predicted"/>
<feature type="transmembrane region" description="Helical" evidence="2">
    <location>
        <begin position="12"/>
        <end position="32"/>
    </location>
</feature>
<evidence type="ECO:0000313" key="3">
    <source>
        <dbReference type="EMBL" id="UOE99715.1"/>
    </source>
</evidence>
<protein>
    <submittedName>
        <fullName evidence="3">Uncharacterized protein</fullName>
    </submittedName>
</protein>
<evidence type="ECO:0000313" key="4">
    <source>
        <dbReference type="Proteomes" id="UP000830116"/>
    </source>
</evidence>
<keyword evidence="2" id="KW-0812">Transmembrane</keyword>
<sequence>MKETVGKVLGSILRSTLISIVMFLVVFSVITGEFPPNLSRIKTAYQSLQRMTQLSREIQNKQKALQNQYAAEGMVEDADVQALQELNLKRAEIGANLLGDAAPPEVSSKEMTELKKQVQEMQNQVFRLQQRVNELEGQSK</sequence>
<accession>A0ABY4C7Q9</accession>
<keyword evidence="4" id="KW-1185">Reference proteome</keyword>
<evidence type="ECO:0000256" key="2">
    <source>
        <dbReference type="SAM" id="Phobius"/>
    </source>
</evidence>
<organism evidence="3 4">
    <name type="scientific">Bdellovibrio reynosensis</name>
    <dbReference type="NCBI Taxonomy" id="2835041"/>
    <lineage>
        <taxon>Bacteria</taxon>
        <taxon>Pseudomonadati</taxon>
        <taxon>Bdellovibrionota</taxon>
        <taxon>Bdellovibrionia</taxon>
        <taxon>Bdellovibrionales</taxon>
        <taxon>Pseudobdellovibrionaceae</taxon>
        <taxon>Bdellovibrio</taxon>
    </lineage>
</organism>
<name>A0ABY4C7Q9_9BACT</name>
<reference evidence="3" key="1">
    <citation type="submission" date="2022-03" db="EMBL/GenBank/DDBJ databases">
        <title>Genome Identification and Characterization of new species Bdellovibrio reynosense LBG001 sp. nov. from a Mexico soil sample.</title>
        <authorList>
            <person name="Camilli A."/>
            <person name="Ajao Y."/>
            <person name="Guo X."/>
        </authorList>
    </citation>
    <scope>NUCLEOTIDE SEQUENCE</scope>
    <source>
        <strain evidence="3">LBG001</strain>
    </source>
</reference>
<dbReference type="Proteomes" id="UP000830116">
    <property type="component" value="Chromosome"/>
</dbReference>
<keyword evidence="1" id="KW-0175">Coiled coil</keyword>
<keyword evidence="2" id="KW-0472">Membrane</keyword>
<evidence type="ECO:0000256" key="1">
    <source>
        <dbReference type="SAM" id="Coils"/>
    </source>
</evidence>